<dbReference type="PANTHER" id="PTHR33121:SF70">
    <property type="entry name" value="SIGNALING PROTEIN YKOW"/>
    <property type="match status" value="1"/>
</dbReference>
<dbReference type="InterPro" id="IPR035965">
    <property type="entry name" value="PAS-like_dom_sf"/>
</dbReference>
<dbReference type="Proteomes" id="UP000267535">
    <property type="component" value="Unassembled WGS sequence"/>
</dbReference>
<dbReference type="InterPro" id="IPR035919">
    <property type="entry name" value="EAL_sf"/>
</dbReference>
<dbReference type="Gene3D" id="3.20.20.450">
    <property type="entry name" value="EAL domain"/>
    <property type="match status" value="1"/>
</dbReference>
<sequence length="182" mass="21218">MKYKIREGSRSQSQASLSKKLELFQALTDMSPYWFWEQDSDLRFIRLSESAPRQETSNLSSVIGLHRWDLNVHPVGTPTMEEHKACCQAHQPFRDFKYEVDCYDGTRRCYSITCIPFFDNFRRLGIHLSIDDFGTGYSSLSYLQNYAFNSLKIDRSFIQQLYCDKSAPALVTATIAKHMLWD</sequence>
<keyword evidence="3" id="KW-1185">Reference proteome</keyword>
<gene>
    <name evidence="2" type="ORF">EHS89_00240</name>
</gene>
<dbReference type="Pfam" id="PF00563">
    <property type="entry name" value="EAL"/>
    <property type="match status" value="1"/>
</dbReference>
<protein>
    <submittedName>
        <fullName evidence="2">EAL domain-containing protein</fullName>
    </submittedName>
</protein>
<name>A0A3P1SY39_9GAMM</name>
<evidence type="ECO:0000313" key="2">
    <source>
        <dbReference type="EMBL" id="RRD01033.1"/>
    </source>
</evidence>
<accession>A0A3P1SY39</accession>
<reference evidence="2 3" key="1">
    <citation type="submission" date="2018-11" db="EMBL/GenBank/DDBJ databases">
        <title>The draft genome sequence of Amphritea balenae JAMM 1525T.</title>
        <authorList>
            <person name="Fang Z."/>
            <person name="Zhang Y."/>
            <person name="Han X."/>
        </authorList>
    </citation>
    <scope>NUCLEOTIDE SEQUENCE [LARGE SCALE GENOMIC DNA]</scope>
    <source>
        <strain evidence="2 3">JAMM 1525</strain>
    </source>
</reference>
<dbReference type="RefSeq" id="WP_124924105.1">
    <property type="nucleotide sequence ID" value="NZ_BMOH01000001.1"/>
</dbReference>
<dbReference type="PANTHER" id="PTHR33121">
    <property type="entry name" value="CYCLIC DI-GMP PHOSPHODIESTERASE PDEF"/>
    <property type="match status" value="1"/>
</dbReference>
<dbReference type="OrthoDB" id="9812358at2"/>
<proteinExistence type="predicted"/>
<dbReference type="GO" id="GO:0071111">
    <property type="term" value="F:cyclic-guanylate-specific phosphodiesterase activity"/>
    <property type="evidence" value="ECO:0007669"/>
    <property type="project" value="InterPro"/>
</dbReference>
<dbReference type="SUPFAM" id="SSF55785">
    <property type="entry name" value="PYP-like sensor domain (PAS domain)"/>
    <property type="match status" value="1"/>
</dbReference>
<dbReference type="PROSITE" id="PS50883">
    <property type="entry name" value="EAL"/>
    <property type="match status" value="1"/>
</dbReference>
<dbReference type="SUPFAM" id="SSF141868">
    <property type="entry name" value="EAL domain-like"/>
    <property type="match status" value="1"/>
</dbReference>
<dbReference type="CDD" id="cd01948">
    <property type="entry name" value="EAL"/>
    <property type="match status" value="1"/>
</dbReference>
<dbReference type="EMBL" id="RQXV01000001">
    <property type="protein sequence ID" value="RRD01033.1"/>
    <property type="molecule type" value="Genomic_DNA"/>
</dbReference>
<organism evidence="2 3">
    <name type="scientific">Amphritea balenae</name>
    <dbReference type="NCBI Taxonomy" id="452629"/>
    <lineage>
        <taxon>Bacteria</taxon>
        <taxon>Pseudomonadati</taxon>
        <taxon>Pseudomonadota</taxon>
        <taxon>Gammaproteobacteria</taxon>
        <taxon>Oceanospirillales</taxon>
        <taxon>Oceanospirillaceae</taxon>
        <taxon>Amphritea</taxon>
    </lineage>
</organism>
<dbReference type="AlphaFoldDB" id="A0A3P1SY39"/>
<evidence type="ECO:0000313" key="3">
    <source>
        <dbReference type="Proteomes" id="UP000267535"/>
    </source>
</evidence>
<evidence type="ECO:0000259" key="1">
    <source>
        <dbReference type="PROSITE" id="PS50883"/>
    </source>
</evidence>
<dbReference type="InterPro" id="IPR050706">
    <property type="entry name" value="Cyclic-di-GMP_PDE-like"/>
</dbReference>
<feature type="domain" description="EAL" evidence="1">
    <location>
        <begin position="1"/>
        <end position="182"/>
    </location>
</feature>
<dbReference type="InterPro" id="IPR001633">
    <property type="entry name" value="EAL_dom"/>
</dbReference>
<comment type="caution">
    <text evidence="2">The sequence shown here is derived from an EMBL/GenBank/DDBJ whole genome shotgun (WGS) entry which is preliminary data.</text>
</comment>